<organism evidence="1 2">
    <name type="scientific">Aeromonas veronii</name>
    <dbReference type="NCBI Taxonomy" id="654"/>
    <lineage>
        <taxon>Bacteria</taxon>
        <taxon>Pseudomonadati</taxon>
        <taxon>Pseudomonadota</taxon>
        <taxon>Gammaproteobacteria</taxon>
        <taxon>Aeromonadales</taxon>
        <taxon>Aeromonadaceae</taxon>
        <taxon>Aeromonas</taxon>
    </lineage>
</organism>
<dbReference type="SUPFAM" id="SSF55874">
    <property type="entry name" value="ATPase domain of HSP90 chaperone/DNA topoisomerase II/histidine kinase"/>
    <property type="match status" value="1"/>
</dbReference>
<sequence>MASVRQHPPSAACLSASMRDIGYSLETAIADLIDNSISAGASKIEIICDVASTSPAVVILDNGGGMTEDELLVAMRHGTHNPGLIRSSHDLGRFGLGLKTASFSQCRSLTVVSIKQGLISGAEWNLDRIDASDDWLLSILEPAEIEALPHIGLLGDTGTVVIWRELDRLMEYEVGARRDEIVHEKLEAVGRHLSLVFHRFLSGEIKGYSKISLSINGHPITAFDPFCRKNPATQILPEEVVYIGDAQVRLQPFILPHHSRLSASEYDYYQDRSDFISNQGCYVYRNGRLMAWGDWFRIVPKGETTKLARVQIDFPNTLDEEWTIDIKKSRARPPHAVRERLRQILAKVTARSVTVHRGRGQKLFHNISSPLWERYADQKGIRYSLNISHLLVQKLKERLDGEGIRHLDLLLAAISTSLPVEMVYSDYSANPREVEVKQTFSIQEIQGHLHDLKKALWGELTGNVEVFRDVVRSIKLFEDHSSIVEEYIKKEFL</sequence>
<dbReference type="Proteomes" id="UP000515442">
    <property type="component" value="Chromosome"/>
</dbReference>
<dbReference type="InterPro" id="IPR036890">
    <property type="entry name" value="HATPase_C_sf"/>
</dbReference>
<gene>
    <name evidence="1" type="ORF">WP3W19E03_27460</name>
</gene>
<dbReference type="EMBL" id="AP022038">
    <property type="protein sequence ID" value="BBR40221.1"/>
    <property type="molecule type" value="Genomic_DNA"/>
</dbReference>
<name>A0A6S5CJQ7_AERVE</name>
<reference evidence="1 2" key="1">
    <citation type="submission" date="2019-12" db="EMBL/GenBank/DDBJ databases">
        <title>complete genome sequences of Aeromonas veronii str. WP3-W19-ESBL-03 isolated from wastewater treatment plant effluent.</title>
        <authorList>
            <person name="Sekizuka T."/>
            <person name="Itokawa K."/>
            <person name="Yatsu K."/>
            <person name="Inamine Y."/>
            <person name="Kuroda M."/>
        </authorList>
    </citation>
    <scope>NUCLEOTIDE SEQUENCE [LARGE SCALE GENOMIC DNA]</scope>
    <source>
        <strain evidence="1 2">WP3-W19-ESBL-03</strain>
    </source>
</reference>
<protein>
    <submittedName>
        <fullName evidence="1">ATPase</fullName>
    </submittedName>
</protein>
<evidence type="ECO:0000313" key="2">
    <source>
        <dbReference type="Proteomes" id="UP000515442"/>
    </source>
</evidence>
<dbReference type="AlphaFoldDB" id="A0A6S5CJQ7"/>
<dbReference type="Pfam" id="PF13589">
    <property type="entry name" value="HATPase_c_3"/>
    <property type="match status" value="1"/>
</dbReference>
<accession>A0A6S5CJQ7</accession>
<proteinExistence type="predicted"/>
<evidence type="ECO:0000313" key="1">
    <source>
        <dbReference type="EMBL" id="BBR40221.1"/>
    </source>
</evidence>
<dbReference type="Gene3D" id="3.30.565.10">
    <property type="entry name" value="Histidine kinase-like ATPase, C-terminal domain"/>
    <property type="match status" value="1"/>
</dbReference>
<dbReference type="RefSeq" id="WP_182937756.1">
    <property type="nucleotide sequence ID" value="NZ_AP022038.1"/>
</dbReference>